<dbReference type="InterPro" id="IPR023343">
    <property type="entry name" value="Penicillin_amidase_dom1"/>
</dbReference>
<keyword evidence="4" id="KW-0865">Zymogen</keyword>
<comment type="similarity">
    <text evidence="1">Belongs to the peptidase S45 family.</text>
</comment>
<evidence type="ECO:0000313" key="6">
    <source>
        <dbReference type="Proteomes" id="UP001500979"/>
    </source>
</evidence>
<sequence length="799" mass="87034">MSDPAQLSRRSVLAAATALGVSATTATGAHAREAGGAAIVRDTWGTPHVYASTRRDLFRGYGYSVAEDRLFQLDMARRSFTGRVAEVLGADHVEHDRSVRAETDTPSIRGQYDRLPRQDRDVVDGYAEGVNERIREVLADRGNLLPRQYSAHGFDPTPWTGLDVVMIFVGTMAVRFSDTTVQAANLATLTELVEHFGPERGRELFDQLVWRDDPDAPTTVPSAPARVPHVLPALSARQSAIPVLPEAAGTGPVRFSNAWLIGGGKTRSGGAILVNGPQFGFFRPAYTYSVGLHGAGFDVVGNTPFGYPVVLFGHNEHIAWGSTAGMGTSVDLYAEQLNPADPDEYLFNGSYRRMDERTETIAVRGADPVTTTVRSTVHGLVTAGDPAGGVAYSTRRAWAGKELESLFGWLDSTRARSWPEWLEQAGRNATSINWYYADRDGNIGYVHTGRYPKRRPGVDPRLPMSGTGDMEWLGLQPFSWNPKVFNPEQGFIANWNNKPAAGYEGTSSWSSADRVNEITDLLRDRSDITPRQAWDVIAGTSLLDVNARYFLGALRSATADLPEDSDEARAVGLLGEWDRANADRDGDGRYDHPGGAIMRAWLERMVGQVVAGLPAGVREHYGRTGYPDSSEGIGSLNISPGVQLVHNALRGPESGVPQKHDLFGGRPVDEVVREALGAAIEDLRHRHGPDMRQWKAPVVPATFDHENFAGIPQALPEEAVSRGAFMNRGSQNDIVVLDRDGITAAEVCAPGQSGFVAPDGATGAHYQDQLDLFLSFRNKPVWFTPDEVRAHQSSVRHLP</sequence>
<dbReference type="PROSITE" id="PS51318">
    <property type="entry name" value="TAT"/>
    <property type="match status" value="1"/>
</dbReference>
<comment type="caution">
    <text evidence="5">The sequence shown here is derived from an EMBL/GenBank/DDBJ whole genome shotgun (WGS) entry which is preliminary data.</text>
</comment>
<dbReference type="Gene3D" id="3.60.20.10">
    <property type="entry name" value="Glutamine Phosphoribosylpyrophosphate, subunit 1, domain 1"/>
    <property type="match status" value="1"/>
</dbReference>
<dbReference type="InterPro" id="IPR014395">
    <property type="entry name" value="Pen/GL7ACA/AHL_acylase"/>
</dbReference>
<dbReference type="PANTHER" id="PTHR34218:SF3">
    <property type="entry name" value="ACYL-HOMOSERINE LACTONE ACYLASE PVDQ"/>
    <property type="match status" value="1"/>
</dbReference>
<dbReference type="InterPro" id="IPR043147">
    <property type="entry name" value="Penicillin_amidase_A-knob"/>
</dbReference>
<dbReference type="Gene3D" id="1.10.287.150">
    <property type="match status" value="1"/>
</dbReference>
<evidence type="ECO:0000256" key="2">
    <source>
        <dbReference type="ARBA" id="ARBA00022729"/>
    </source>
</evidence>
<protein>
    <submittedName>
        <fullName evidence="5">Penicillin acylase family protein</fullName>
    </submittedName>
</protein>
<dbReference type="SUPFAM" id="SSF56235">
    <property type="entry name" value="N-terminal nucleophile aminohydrolases (Ntn hydrolases)"/>
    <property type="match status" value="1"/>
</dbReference>
<dbReference type="InterPro" id="IPR002692">
    <property type="entry name" value="S45"/>
</dbReference>
<evidence type="ECO:0000313" key="5">
    <source>
        <dbReference type="EMBL" id="GAA2796309.1"/>
    </source>
</evidence>
<evidence type="ECO:0000256" key="3">
    <source>
        <dbReference type="ARBA" id="ARBA00022801"/>
    </source>
</evidence>
<dbReference type="Pfam" id="PF01804">
    <property type="entry name" value="Penicil_amidase"/>
    <property type="match status" value="1"/>
</dbReference>
<reference evidence="5 6" key="1">
    <citation type="journal article" date="2019" name="Int. J. Syst. Evol. Microbiol.">
        <title>The Global Catalogue of Microorganisms (GCM) 10K type strain sequencing project: providing services to taxonomists for standard genome sequencing and annotation.</title>
        <authorList>
            <consortium name="The Broad Institute Genomics Platform"/>
            <consortium name="The Broad Institute Genome Sequencing Center for Infectious Disease"/>
            <person name="Wu L."/>
            <person name="Ma J."/>
        </authorList>
    </citation>
    <scope>NUCLEOTIDE SEQUENCE [LARGE SCALE GENOMIC DNA]</scope>
    <source>
        <strain evidence="5 6">JCM 9383</strain>
    </source>
</reference>
<dbReference type="Gene3D" id="1.10.1400.10">
    <property type="match status" value="1"/>
</dbReference>
<dbReference type="InterPro" id="IPR043146">
    <property type="entry name" value="Penicillin_amidase_N_B-knob"/>
</dbReference>
<accession>A0ABN3VFP1</accession>
<proteinExistence type="inferred from homology"/>
<evidence type="ECO:0000256" key="4">
    <source>
        <dbReference type="ARBA" id="ARBA00023145"/>
    </source>
</evidence>
<keyword evidence="3" id="KW-0378">Hydrolase</keyword>
<dbReference type="PIRSF" id="PIRSF001227">
    <property type="entry name" value="Pen_acylase"/>
    <property type="match status" value="1"/>
</dbReference>
<dbReference type="InterPro" id="IPR029055">
    <property type="entry name" value="Ntn_hydrolases_N"/>
</dbReference>
<keyword evidence="2" id="KW-0732">Signal</keyword>
<keyword evidence="6" id="KW-1185">Reference proteome</keyword>
<name>A0ABN3VFP1_9PSEU</name>
<dbReference type="RefSeq" id="WP_344680814.1">
    <property type="nucleotide sequence ID" value="NZ_BAAAUX010000014.1"/>
</dbReference>
<dbReference type="Proteomes" id="UP001500979">
    <property type="component" value="Unassembled WGS sequence"/>
</dbReference>
<evidence type="ECO:0000256" key="1">
    <source>
        <dbReference type="ARBA" id="ARBA00006586"/>
    </source>
</evidence>
<dbReference type="Gene3D" id="1.10.439.10">
    <property type="entry name" value="Penicillin Amidohydrolase, domain 1"/>
    <property type="match status" value="1"/>
</dbReference>
<dbReference type="InterPro" id="IPR006311">
    <property type="entry name" value="TAT_signal"/>
</dbReference>
<dbReference type="EMBL" id="BAAAUX010000014">
    <property type="protein sequence ID" value="GAA2796309.1"/>
    <property type="molecule type" value="Genomic_DNA"/>
</dbReference>
<gene>
    <name evidence="5" type="ORF">GCM10010470_34310</name>
</gene>
<dbReference type="Gene3D" id="2.30.120.10">
    <property type="match status" value="1"/>
</dbReference>
<dbReference type="PANTHER" id="PTHR34218">
    <property type="entry name" value="PEPTIDASE S45 PENICILLIN AMIDASE"/>
    <property type="match status" value="1"/>
</dbReference>
<organism evidence="5 6">
    <name type="scientific">Saccharopolyspora taberi</name>
    <dbReference type="NCBI Taxonomy" id="60895"/>
    <lineage>
        <taxon>Bacteria</taxon>
        <taxon>Bacillati</taxon>
        <taxon>Actinomycetota</taxon>
        <taxon>Actinomycetes</taxon>
        <taxon>Pseudonocardiales</taxon>
        <taxon>Pseudonocardiaceae</taxon>
        <taxon>Saccharopolyspora</taxon>
    </lineage>
</organism>